<evidence type="ECO:0008006" key="3">
    <source>
        <dbReference type="Google" id="ProtNLM"/>
    </source>
</evidence>
<gene>
    <name evidence="1" type="ORF">Mic7113_0010</name>
</gene>
<dbReference type="SUPFAM" id="SSF54913">
    <property type="entry name" value="GlnB-like"/>
    <property type="match status" value="1"/>
</dbReference>
<dbReference type="RefSeq" id="WP_015180122.1">
    <property type="nucleotide sequence ID" value="NC_019738.1"/>
</dbReference>
<dbReference type="Proteomes" id="UP000010471">
    <property type="component" value="Chromosome"/>
</dbReference>
<dbReference type="InterPro" id="IPR011322">
    <property type="entry name" value="N-reg_PII-like_a/b"/>
</dbReference>
<evidence type="ECO:0000313" key="2">
    <source>
        <dbReference type="Proteomes" id="UP000010471"/>
    </source>
</evidence>
<dbReference type="GO" id="GO:0030234">
    <property type="term" value="F:enzyme regulator activity"/>
    <property type="evidence" value="ECO:0007669"/>
    <property type="project" value="InterPro"/>
</dbReference>
<dbReference type="eggNOG" id="COG0347">
    <property type="taxonomic scope" value="Bacteria"/>
</dbReference>
<dbReference type="AlphaFoldDB" id="K9W6V9"/>
<dbReference type="GO" id="GO:0006808">
    <property type="term" value="P:regulation of nitrogen utilization"/>
    <property type="evidence" value="ECO:0007669"/>
    <property type="project" value="InterPro"/>
</dbReference>
<name>K9W6V9_9CYAN</name>
<dbReference type="InterPro" id="IPR002187">
    <property type="entry name" value="N-reg_PII"/>
</dbReference>
<reference evidence="1 2" key="1">
    <citation type="submission" date="2012-06" db="EMBL/GenBank/DDBJ databases">
        <title>Finished chromosome of genome of Microcoleus sp. PCC 7113.</title>
        <authorList>
            <consortium name="US DOE Joint Genome Institute"/>
            <person name="Gugger M."/>
            <person name="Coursin T."/>
            <person name="Rippka R."/>
            <person name="Tandeau De Marsac N."/>
            <person name="Huntemann M."/>
            <person name="Wei C.-L."/>
            <person name="Han J."/>
            <person name="Detter J.C."/>
            <person name="Han C."/>
            <person name="Tapia R."/>
            <person name="Chen A."/>
            <person name="Kyrpides N."/>
            <person name="Mavromatis K."/>
            <person name="Markowitz V."/>
            <person name="Szeto E."/>
            <person name="Ivanova N."/>
            <person name="Pagani I."/>
            <person name="Pati A."/>
            <person name="Goodwin L."/>
            <person name="Nordberg H.P."/>
            <person name="Cantor M.N."/>
            <person name="Hua S.X."/>
            <person name="Woyke T."/>
            <person name="Kerfeld C.A."/>
        </authorList>
    </citation>
    <scope>NUCLEOTIDE SEQUENCE [LARGE SCALE GENOMIC DNA]</scope>
    <source>
        <strain evidence="1 2">PCC 7113</strain>
    </source>
</reference>
<dbReference type="HOGENOM" id="CLU_169009_0_0_3"/>
<keyword evidence="2" id="KW-1185">Reference proteome</keyword>
<dbReference type="KEGG" id="mic:Mic7113_0010"/>
<dbReference type="PATRIC" id="fig|1173027.3.peg.11"/>
<dbReference type="EMBL" id="CP003630">
    <property type="protein sequence ID" value="AFZ15958.1"/>
    <property type="molecule type" value="Genomic_DNA"/>
</dbReference>
<dbReference type="Gene3D" id="3.30.70.120">
    <property type="match status" value="1"/>
</dbReference>
<accession>K9W6V9</accession>
<organism evidence="1 2">
    <name type="scientific">Allocoleopsis franciscana PCC 7113</name>
    <dbReference type="NCBI Taxonomy" id="1173027"/>
    <lineage>
        <taxon>Bacteria</taxon>
        <taxon>Bacillati</taxon>
        <taxon>Cyanobacteriota</taxon>
        <taxon>Cyanophyceae</taxon>
        <taxon>Coleofasciculales</taxon>
        <taxon>Coleofasciculaceae</taxon>
        <taxon>Allocoleopsis</taxon>
        <taxon>Allocoleopsis franciscana</taxon>
    </lineage>
</organism>
<dbReference type="OrthoDB" id="531462at2"/>
<dbReference type="STRING" id="1173027.Mic7113_0010"/>
<sequence length="108" mass="11840">MSTKGTPVKTAVLITIIGESVLRDRLVKLLKSKQVTGYTISQAQGEGGHGRRLGDIAGYNTNIEIKTVVSPENSDDILRALMEMREGHALMAFRQNVELLSDELDEAQ</sequence>
<dbReference type="Pfam" id="PF00543">
    <property type="entry name" value="P-II"/>
    <property type="match status" value="1"/>
</dbReference>
<dbReference type="InterPro" id="IPR015867">
    <property type="entry name" value="N-reg_PII/ATP_PRibTrfase_C"/>
</dbReference>
<proteinExistence type="predicted"/>
<evidence type="ECO:0000313" key="1">
    <source>
        <dbReference type="EMBL" id="AFZ15958.1"/>
    </source>
</evidence>
<protein>
    <recommendedName>
        <fullName evidence="3">Nitrogen regulatory protein P-II</fullName>
    </recommendedName>
</protein>